<dbReference type="RefSeq" id="WP_157525515.1">
    <property type="nucleotide sequence ID" value="NZ_CP066775.1"/>
</dbReference>
<dbReference type="GO" id="GO:0046872">
    <property type="term" value="F:metal ion binding"/>
    <property type="evidence" value="ECO:0007669"/>
    <property type="project" value="UniProtKB-KW"/>
</dbReference>
<evidence type="ECO:0000256" key="2">
    <source>
        <dbReference type="ARBA" id="ARBA00001958"/>
    </source>
</evidence>
<comment type="cofactor">
    <cofactor evidence="16">
        <name>NH4(+)</name>
        <dbReference type="ChEBI" id="CHEBI:28938"/>
    </cofactor>
    <cofactor evidence="16">
        <name>K(+)</name>
        <dbReference type="ChEBI" id="CHEBI:29103"/>
    </cofactor>
    <text evidence="16">A monovalent cation. Ammonium or potassium.</text>
</comment>
<dbReference type="Proteomes" id="UP000429232">
    <property type="component" value="Chromosome"/>
</dbReference>
<protein>
    <recommendedName>
        <fullName evidence="15 16">Type III pantothenate kinase</fullName>
        <ecNumber evidence="6 16">2.7.1.33</ecNumber>
    </recommendedName>
    <alternativeName>
        <fullName evidence="16">PanK-III</fullName>
    </alternativeName>
    <alternativeName>
        <fullName evidence="16">Pantothenic acid kinase</fullName>
    </alternativeName>
</protein>
<sequence length="245" mass="26497">MANLVVDIGNTQTKLAIFNGEKMLSFDHVAEADESLIAALIGKHKVDKVIISSVKENKPAYIQQLDIPVTCFTNQTKTAVNNHYQSANTLGADRWAAVAGAVTVNPGKDTLVIDAGTCITYDMVDAGHNYYGGSISPGLEMRYKAVNHYTAALPLLNADNKFEGSFGTDTASAIRSGIQNGIKYEAEGFISGYREQYPELNIILTGGDGIFLDTLLKNSIFAPYIKNDPYLVLKGLNAVIQVQND</sequence>
<evidence type="ECO:0000256" key="7">
    <source>
        <dbReference type="ARBA" id="ARBA00022490"/>
    </source>
</evidence>
<comment type="similarity">
    <text evidence="14 16">Belongs to the type III pantothenate kinase family.</text>
</comment>
<keyword evidence="16" id="KW-0479">Metal-binding</keyword>
<keyword evidence="13 16" id="KW-0173">Coenzyme A biosynthesis</keyword>
<dbReference type="SUPFAM" id="SSF53067">
    <property type="entry name" value="Actin-like ATPase domain"/>
    <property type="match status" value="2"/>
</dbReference>
<dbReference type="EMBL" id="CP066775">
    <property type="protein sequence ID" value="QQL48812.1"/>
    <property type="molecule type" value="Genomic_DNA"/>
</dbReference>
<dbReference type="AlphaFoldDB" id="A0A6I4I427"/>
<evidence type="ECO:0000256" key="1">
    <source>
        <dbReference type="ARBA" id="ARBA00001206"/>
    </source>
</evidence>
<dbReference type="Gene3D" id="3.30.420.40">
    <property type="match status" value="2"/>
</dbReference>
<feature type="binding site" evidence="16">
    <location>
        <position position="114"/>
    </location>
    <ligand>
        <name>K(+)</name>
        <dbReference type="ChEBI" id="CHEBI:29103"/>
    </ligand>
</feature>
<keyword evidence="18" id="KW-1185">Reference proteome</keyword>
<evidence type="ECO:0000256" key="12">
    <source>
        <dbReference type="ARBA" id="ARBA00022958"/>
    </source>
</evidence>
<evidence type="ECO:0000256" key="3">
    <source>
        <dbReference type="ARBA" id="ARBA00004496"/>
    </source>
</evidence>
<keyword evidence="11 16" id="KW-0067">ATP-binding</keyword>
<keyword evidence="12 16" id="KW-0630">Potassium</keyword>
<dbReference type="HAMAP" id="MF_01274">
    <property type="entry name" value="Pantothen_kinase_3"/>
    <property type="match status" value="1"/>
</dbReference>
<dbReference type="GO" id="GO:0004594">
    <property type="term" value="F:pantothenate kinase activity"/>
    <property type="evidence" value="ECO:0007669"/>
    <property type="project" value="UniProtKB-UniRule"/>
</dbReference>
<evidence type="ECO:0000256" key="4">
    <source>
        <dbReference type="ARBA" id="ARBA00005225"/>
    </source>
</evidence>
<accession>A0A6I4I427</accession>
<dbReference type="CDD" id="cd24015">
    <property type="entry name" value="ASKHA_NBD_PanK-III"/>
    <property type="match status" value="1"/>
</dbReference>
<evidence type="ECO:0000313" key="18">
    <source>
        <dbReference type="Proteomes" id="UP000429232"/>
    </source>
</evidence>
<evidence type="ECO:0000256" key="5">
    <source>
        <dbReference type="ARBA" id="ARBA00011738"/>
    </source>
</evidence>
<dbReference type="InterPro" id="IPR004619">
    <property type="entry name" value="Type_III_PanK"/>
</dbReference>
<dbReference type="GO" id="GO:0015937">
    <property type="term" value="P:coenzyme A biosynthetic process"/>
    <property type="evidence" value="ECO:0007669"/>
    <property type="project" value="UniProtKB-UniRule"/>
</dbReference>
<evidence type="ECO:0000313" key="17">
    <source>
        <dbReference type="EMBL" id="QQL48812.1"/>
    </source>
</evidence>
<evidence type="ECO:0000256" key="6">
    <source>
        <dbReference type="ARBA" id="ARBA00012102"/>
    </source>
</evidence>
<evidence type="ECO:0000256" key="11">
    <source>
        <dbReference type="ARBA" id="ARBA00022840"/>
    </source>
</evidence>
<organism evidence="17 18">
    <name type="scientific">Mucilaginibacter ginkgonis</name>
    <dbReference type="NCBI Taxonomy" id="2682091"/>
    <lineage>
        <taxon>Bacteria</taxon>
        <taxon>Pseudomonadati</taxon>
        <taxon>Bacteroidota</taxon>
        <taxon>Sphingobacteriia</taxon>
        <taxon>Sphingobacteriales</taxon>
        <taxon>Sphingobacteriaceae</taxon>
        <taxon>Mucilaginibacter</taxon>
    </lineage>
</organism>
<comment type="subunit">
    <text evidence="5 16">Homodimer.</text>
</comment>
<dbReference type="EC" id="2.7.1.33" evidence="6 16"/>
<proteinExistence type="inferred from homology"/>
<evidence type="ECO:0000256" key="10">
    <source>
        <dbReference type="ARBA" id="ARBA00022777"/>
    </source>
</evidence>
<dbReference type="Pfam" id="PF03309">
    <property type="entry name" value="Pan_kinase"/>
    <property type="match status" value="1"/>
</dbReference>
<evidence type="ECO:0000256" key="16">
    <source>
        <dbReference type="HAMAP-Rule" id="MF_01274"/>
    </source>
</evidence>
<comment type="cofactor">
    <cofactor evidence="2">
        <name>K(+)</name>
        <dbReference type="ChEBI" id="CHEBI:29103"/>
    </cofactor>
</comment>
<reference evidence="17 18" key="1">
    <citation type="submission" date="2020-12" db="EMBL/GenBank/DDBJ databases">
        <title>HMF7856_wgs.fasta genome submission.</title>
        <authorList>
            <person name="Kang H."/>
            <person name="Kim H."/>
            <person name="Joh K."/>
        </authorList>
    </citation>
    <scope>NUCLEOTIDE SEQUENCE [LARGE SCALE GENOMIC DNA]</scope>
    <source>
        <strain evidence="17 18">HMF7856</strain>
    </source>
</reference>
<comment type="subcellular location">
    <subcellularLocation>
        <location evidence="3 16">Cytoplasm</location>
    </subcellularLocation>
</comment>
<feature type="binding site" evidence="16">
    <location>
        <begin position="91"/>
        <end position="94"/>
    </location>
    <ligand>
        <name>substrate</name>
    </ligand>
</feature>
<feature type="binding site" evidence="16">
    <location>
        <position position="84"/>
    </location>
    <ligand>
        <name>substrate</name>
    </ligand>
</feature>
<keyword evidence="7 16" id="KW-0963">Cytoplasm</keyword>
<evidence type="ECO:0000256" key="9">
    <source>
        <dbReference type="ARBA" id="ARBA00022741"/>
    </source>
</evidence>
<comment type="function">
    <text evidence="16">Catalyzes the phosphorylation of pantothenate (Pan), the first step in CoA biosynthesis.</text>
</comment>
<comment type="pathway">
    <text evidence="4 16">Cofactor biosynthesis; coenzyme A biosynthesis; CoA from (R)-pantothenate: step 1/5.</text>
</comment>
<evidence type="ECO:0000256" key="13">
    <source>
        <dbReference type="ARBA" id="ARBA00022993"/>
    </source>
</evidence>
<dbReference type="KEGG" id="mgik:GO620_011550"/>
<dbReference type="GO" id="GO:0005524">
    <property type="term" value="F:ATP binding"/>
    <property type="evidence" value="ECO:0007669"/>
    <property type="project" value="UniProtKB-UniRule"/>
</dbReference>
<evidence type="ECO:0000256" key="14">
    <source>
        <dbReference type="ARBA" id="ARBA00038036"/>
    </source>
</evidence>
<dbReference type="UniPathway" id="UPA00241">
    <property type="reaction ID" value="UER00352"/>
</dbReference>
<feature type="binding site" evidence="16">
    <location>
        <position position="170"/>
    </location>
    <ligand>
        <name>substrate</name>
    </ligand>
</feature>
<gene>
    <name evidence="16" type="primary">coaX</name>
    <name evidence="17" type="ORF">GO620_011550</name>
</gene>
<evidence type="ECO:0000256" key="15">
    <source>
        <dbReference type="ARBA" id="ARBA00040883"/>
    </source>
</evidence>
<dbReference type="InterPro" id="IPR043129">
    <property type="entry name" value="ATPase_NBD"/>
</dbReference>
<comment type="catalytic activity">
    <reaction evidence="1 16">
        <text>(R)-pantothenate + ATP = (R)-4'-phosphopantothenate + ADP + H(+)</text>
        <dbReference type="Rhea" id="RHEA:16373"/>
        <dbReference type="ChEBI" id="CHEBI:10986"/>
        <dbReference type="ChEBI" id="CHEBI:15378"/>
        <dbReference type="ChEBI" id="CHEBI:29032"/>
        <dbReference type="ChEBI" id="CHEBI:30616"/>
        <dbReference type="ChEBI" id="CHEBI:456216"/>
        <dbReference type="EC" id="2.7.1.33"/>
    </reaction>
</comment>
<name>A0A6I4I427_9SPHI</name>
<dbReference type="PANTHER" id="PTHR34265:SF1">
    <property type="entry name" value="TYPE III PANTOTHENATE KINASE"/>
    <property type="match status" value="1"/>
</dbReference>
<feature type="active site" description="Proton acceptor" evidence="16">
    <location>
        <position position="93"/>
    </location>
</feature>
<dbReference type="PANTHER" id="PTHR34265">
    <property type="entry name" value="TYPE III PANTOTHENATE KINASE"/>
    <property type="match status" value="1"/>
</dbReference>
<keyword evidence="10 16" id="KW-0418">Kinase</keyword>
<feature type="binding site" evidence="16">
    <location>
        <begin position="7"/>
        <end position="14"/>
    </location>
    <ligand>
        <name>ATP</name>
        <dbReference type="ChEBI" id="CHEBI:30616"/>
    </ligand>
</feature>
<keyword evidence="9 16" id="KW-0547">Nucleotide-binding</keyword>
<feature type="binding site" evidence="16">
    <location>
        <position position="117"/>
    </location>
    <ligand>
        <name>ATP</name>
        <dbReference type="ChEBI" id="CHEBI:30616"/>
    </ligand>
</feature>
<dbReference type="GO" id="GO:0005737">
    <property type="term" value="C:cytoplasm"/>
    <property type="evidence" value="ECO:0007669"/>
    <property type="project" value="UniProtKB-SubCell"/>
</dbReference>
<keyword evidence="8 16" id="KW-0808">Transferase</keyword>
<dbReference type="NCBIfam" id="TIGR00671">
    <property type="entry name" value="baf"/>
    <property type="match status" value="1"/>
</dbReference>
<evidence type="ECO:0000256" key="8">
    <source>
        <dbReference type="ARBA" id="ARBA00022679"/>
    </source>
</evidence>